<dbReference type="PRINTS" id="PR00080">
    <property type="entry name" value="SDRFAMILY"/>
</dbReference>
<reference evidence="5" key="1">
    <citation type="journal article" date="2019" name="Int. J. Syst. Evol. Microbiol.">
        <title>The Global Catalogue of Microorganisms (GCM) 10K type strain sequencing project: providing services to taxonomists for standard genome sequencing and annotation.</title>
        <authorList>
            <consortium name="The Broad Institute Genomics Platform"/>
            <consortium name="The Broad Institute Genome Sequencing Center for Infectious Disease"/>
            <person name="Wu L."/>
            <person name="Ma J."/>
        </authorList>
    </citation>
    <scope>NUCLEOTIDE SEQUENCE [LARGE SCALE GENOMIC DNA]</scope>
    <source>
        <strain evidence="5">CGMCC 4.7246</strain>
    </source>
</reference>
<dbReference type="InterPro" id="IPR036291">
    <property type="entry name" value="NAD(P)-bd_dom_sf"/>
</dbReference>
<organism evidence="4 5">
    <name type="scientific">Saccharothrix lopnurensis</name>
    <dbReference type="NCBI Taxonomy" id="1670621"/>
    <lineage>
        <taxon>Bacteria</taxon>
        <taxon>Bacillati</taxon>
        <taxon>Actinomycetota</taxon>
        <taxon>Actinomycetes</taxon>
        <taxon>Pseudonocardiales</taxon>
        <taxon>Pseudonocardiaceae</taxon>
        <taxon>Saccharothrix</taxon>
    </lineage>
</organism>
<dbReference type="InterPro" id="IPR020904">
    <property type="entry name" value="Sc_DH/Rdtase_CS"/>
</dbReference>
<dbReference type="SMART" id="SM00822">
    <property type="entry name" value="PKS_KR"/>
    <property type="match status" value="1"/>
</dbReference>
<evidence type="ECO:0000313" key="5">
    <source>
        <dbReference type="Proteomes" id="UP001596220"/>
    </source>
</evidence>
<dbReference type="SUPFAM" id="SSF51735">
    <property type="entry name" value="NAD(P)-binding Rossmann-fold domains"/>
    <property type="match status" value="1"/>
</dbReference>
<dbReference type="Pfam" id="PF13561">
    <property type="entry name" value="adh_short_C2"/>
    <property type="match status" value="1"/>
</dbReference>
<accession>A0ABW1P4D6</accession>
<dbReference type="PRINTS" id="PR00081">
    <property type="entry name" value="GDHRDH"/>
</dbReference>
<keyword evidence="2 4" id="KW-0560">Oxidoreductase</keyword>
<sequence>MAAEAAAGAAAEAPAERGRPVALVTGGSRGIGRAVVRRLAHDGFDVAFCYRSRPDAAEELVAELGTSGARVVARKADVSSSGEARAFVAEAEEELGPLSALVTCAGVVRDNPLVRMTDEDWRSVIDTNLDGTYFACRAAIFSFMKRRTGSIVTTSSVAGVHGSATQSNYSASKAGIIGFTRALAKEVGRYGVRANVVAPGLIDTDLTEGLPGAVRGKILERVPLGRAGTPDEVADLVSFLVSERAAYITGQVLGIDGGLVV</sequence>
<dbReference type="Gene3D" id="3.40.50.720">
    <property type="entry name" value="NAD(P)-binding Rossmann-like Domain"/>
    <property type="match status" value="1"/>
</dbReference>
<comment type="caution">
    <text evidence="4">The sequence shown here is derived from an EMBL/GenBank/DDBJ whole genome shotgun (WGS) entry which is preliminary data.</text>
</comment>
<evidence type="ECO:0000313" key="4">
    <source>
        <dbReference type="EMBL" id="MFC6090109.1"/>
    </source>
</evidence>
<dbReference type="EMBL" id="JBHSQO010000010">
    <property type="protein sequence ID" value="MFC6090109.1"/>
    <property type="molecule type" value="Genomic_DNA"/>
</dbReference>
<dbReference type="Proteomes" id="UP001596220">
    <property type="component" value="Unassembled WGS sequence"/>
</dbReference>
<dbReference type="PANTHER" id="PTHR42760:SF133">
    <property type="entry name" value="3-OXOACYL-[ACYL-CARRIER-PROTEIN] REDUCTASE"/>
    <property type="match status" value="1"/>
</dbReference>
<evidence type="ECO:0000256" key="2">
    <source>
        <dbReference type="ARBA" id="ARBA00023002"/>
    </source>
</evidence>
<dbReference type="EC" id="1.1.1.100" evidence="4"/>
<dbReference type="PROSITE" id="PS00061">
    <property type="entry name" value="ADH_SHORT"/>
    <property type="match status" value="1"/>
</dbReference>
<dbReference type="NCBIfam" id="NF009466">
    <property type="entry name" value="PRK12826.1-2"/>
    <property type="match status" value="1"/>
</dbReference>
<evidence type="ECO:0000259" key="3">
    <source>
        <dbReference type="SMART" id="SM00822"/>
    </source>
</evidence>
<dbReference type="InterPro" id="IPR002347">
    <property type="entry name" value="SDR_fam"/>
</dbReference>
<comment type="similarity">
    <text evidence="1">Belongs to the short-chain dehydrogenases/reductases (SDR) family.</text>
</comment>
<dbReference type="InterPro" id="IPR057326">
    <property type="entry name" value="KR_dom"/>
</dbReference>
<keyword evidence="5" id="KW-1185">Reference proteome</keyword>
<evidence type="ECO:0000256" key="1">
    <source>
        <dbReference type="ARBA" id="ARBA00006484"/>
    </source>
</evidence>
<feature type="domain" description="Ketoreductase" evidence="3">
    <location>
        <begin position="20"/>
        <end position="205"/>
    </location>
</feature>
<protein>
    <submittedName>
        <fullName evidence="4">3-oxoacyl-ACP reductase FabG</fullName>
        <ecNumber evidence="4">1.1.1.100</ecNumber>
    </submittedName>
</protein>
<proteinExistence type="inferred from homology"/>
<name>A0ABW1P4D6_9PSEU</name>
<gene>
    <name evidence="4" type="primary">fabG</name>
    <name evidence="4" type="ORF">ACFP3R_12575</name>
</gene>
<dbReference type="GO" id="GO:0004316">
    <property type="term" value="F:3-oxoacyl-[acyl-carrier-protein] reductase (NADPH) activity"/>
    <property type="evidence" value="ECO:0007669"/>
    <property type="project" value="UniProtKB-EC"/>
</dbReference>
<dbReference type="PANTHER" id="PTHR42760">
    <property type="entry name" value="SHORT-CHAIN DEHYDROGENASES/REDUCTASES FAMILY MEMBER"/>
    <property type="match status" value="1"/>
</dbReference>